<organism evidence="1 2">
    <name type="scientific">Blautia obeum</name>
    <dbReference type="NCBI Taxonomy" id="40520"/>
    <lineage>
        <taxon>Bacteria</taxon>
        <taxon>Bacillati</taxon>
        <taxon>Bacillota</taxon>
        <taxon>Clostridia</taxon>
        <taxon>Lachnospirales</taxon>
        <taxon>Lachnospiraceae</taxon>
        <taxon>Blautia</taxon>
    </lineage>
</organism>
<reference evidence="1 2" key="1">
    <citation type="submission" date="2018-08" db="EMBL/GenBank/DDBJ databases">
        <title>A genome reference for cultivated species of the human gut microbiota.</title>
        <authorList>
            <person name="Zou Y."/>
            <person name="Xue W."/>
            <person name="Luo G."/>
        </authorList>
    </citation>
    <scope>NUCLEOTIDE SEQUENCE [LARGE SCALE GENOMIC DNA]</scope>
    <source>
        <strain evidence="1 2">AM22-9LB</strain>
    </source>
</reference>
<accession>A0A414SK00</accession>
<name>A0A414SK00_9FIRM</name>
<proteinExistence type="predicted"/>
<dbReference type="Proteomes" id="UP000284220">
    <property type="component" value="Unassembled WGS sequence"/>
</dbReference>
<evidence type="ECO:0000313" key="2">
    <source>
        <dbReference type="Proteomes" id="UP000284220"/>
    </source>
</evidence>
<protein>
    <submittedName>
        <fullName evidence="1">Uncharacterized protein</fullName>
    </submittedName>
</protein>
<dbReference type="RefSeq" id="WP_118197232.1">
    <property type="nucleotide sequence ID" value="NZ_QRHZ01000001.1"/>
</dbReference>
<evidence type="ECO:0000313" key="1">
    <source>
        <dbReference type="EMBL" id="RHG19910.1"/>
    </source>
</evidence>
<dbReference type="EMBL" id="QRHZ01000001">
    <property type="protein sequence ID" value="RHG19910.1"/>
    <property type="molecule type" value="Genomic_DNA"/>
</dbReference>
<sequence length="142" mass="16360">MKITNGIIKYLLNTLDQPGFTDGSSGLTGYAIYRNIRILKEEVKDYDKVIDDALAEYGKETDDGRFYIDENDIDTIQKFRDKVDPVASLELDVDLYQISKEDFEMPYCPTATAAQYAMVEELLTLPVKKEEIKEEEKIEKEE</sequence>
<gene>
    <name evidence="1" type="ORF">DW272_01510</name>
</gene>
<comment type="caution">
    <text evidence="1">The sequence shown here is derived from an EMBL/GenBank/DDBJ whole genome shotgun (WGS) entry which is preliminary data.</text>
</comment>
<dbReference type="AlphaFoldDB" id="A0A414SK00"/>